<reference evidence="2 3" key="1">
    <citation type="submission" date="2020-08" db="EMBL/GenBank/DDBJ databases">
        <title>Genomic Encyclopedia of Type Strains, Phase IV (KMG-IV): sequencing the most valuable type-strain genomes for metagenomic binning, comparative biology and taxonomic classification.</title>
        <authorList>
            <person name="Goeker M."/>
        </authorList>
    </citation>
    <scope>NUCLEOTIDE SEQUENCE [LARGE SCALE GENOMIC DNA]</scope>
    <source>
        <strain evidence="2 3">DSM 27521</strain>
    </source>
</reference>
<evidence type="ECO:0000313" key="3">
    <source>
        <dbReference type="Proteomes" id="UP000539473"/>
    </source>
</evidence>
<comment type="caution">
    <text evidence="2">The sequence shown here is derived from an EMBL/GenBank/DDBJ whole genome shotgun (WGS) entry which is preliminary data.</text>
</comment>
<proteinExistence type="predicted"/>
<organism evidence="2 3">
    <name type="scientific">Deinococcus metalli</name>
    <dbReference type="NCBI Taxonomy" id="1141878"/>
    <lineage>
        <taxon>Bacteria</taxon>
        <taxon>Thermotogati</taxon>
        <taxon>Deinococcota</taxon>
        <taxon>Deinococci</taxon>
        <taxon>Deinococcales</taxon>
        <taxon>Deinococcaceae</taxon>
        <taxon>Deinococcus</taxon>
    </lineage>
</organism>
<dbReference type="AlphaFoldDB" id="A0A7W8KKY1"/>
<gene>
    <name evidence="2" type="ORF">HNQ07_004408</name>
</gene>
<dbReference type="Proteomes" id="UP000539473">
    <property type="component" value="Unassembled WGS sequence"/>
</dbReference>
<evidence type="ECO:0000256" key="1">
    <source>
        <dbReference type="SAM" id="MobiDB-lite"/>
    </source>
</evidence>
<feature type="compositionally biased region" description="Pro residues" evidence="1">
    <location>
        <begin position="1"/>
        <end position="32"/>
    </location>
</feature>
<protein>
    <submittedName>
        <fullName evidence="2">Uncharacterized protein</fullName>
    </submittedName>
</protein>
<dbReference type="EMBL" id="JACHFK010000017">
    <property type="protein sequence ID" value="MBB5378901.1"/>
    <property type="molecule type" value="Genomic_DNA"/>
</dbReference>
<sequence>MNPATPTPPARPPTLPTPRPAGPGQCRPPTPVREPAIRLP</sequence>
<name>A0A7W8KKY1_9DEIO</name>
<evidence type="ECO:0000313" key="2">
    <source>
        <dbReference type="EMBL" id="MBB5378901.1"/>
    </source>
</evidence>
<accession>A0A7W8KKY1</accession>
<feature type="region of interest" description="Disordered" evidence="1">
    <location>
        <begin position="1"/>
        <end position="40"/>
    </location>
</feature>